<reference evidence="2" key="1">
    <citation type="submission" date="2016-10" db="EMBL/GenBank/DDBJ databases">
        <authorList>
            <person name="Varghese N."/>
            <person name="Submissions S."/>
        </authorList>
    </citation>
    <scope>NUCLEOTIDE SEQUENCE [LARGE SCALE GENOMIC DNA]</scope>
    <source>
        <strain evidence="2">DSM 13327</strain>
    </source>
</reference>
<dbReference type="Proteomes" id="UP000199520">
    <property type="component" value="Unassembled WGS sequence"/>
</dbReference>
<dbReference type="AlphaFoldDB" id="A0A1I4IPZ0"/>
<gene>
    <name evidence="1" type="ORF">SAMN04490355_100925</name>
</gene>
<dbReference type="RefSeq" id="WP_245754847.1">
    <property type="nucleotide sequence ID" value="NZ_FOTS01000009.1"/>
</dbReference>
<dbReference type="STRING" id="1123291.SAMN04490355_100925"/>
<protein>
    <submittedName>
        <fullName evidence="1">Uncharacterized protein</fullName>
    </submittedName>
</protein>
<evidence type="ECO:0000313" key="2">
    <source>
        <dbReference type="Proteomes" id="UP000199520"/>
    </source>
</evidence>
<accession>A0A1I4IPZ0</accession>
<keyword evidence="2" id="KW-1185">Reference proteome</keyword>
<dbReference type="EMBL" id="FOTS01000009">
    <property type="protein sequence ID" value="SFL56380.1"/>
    <property type="molecule type" value="Genomic_DNA"/>
</dbReference>
<sequence>MRHLKQEKQLQMNDKPVIKNDNKIYRLQNPVRSELSMTVLFLFKGHITKSVKKTAEKYPQTNIIFDKVGGSWWKPEYHIIVGGKTKKAVQASAEMLQNTLNFKKES</sequence>
<proteinExistence type="predicted"/>
<evidence type="ECO:0000313" key="1">
    <source>
        <dbReference type="EMBL" id="SFL56380.1"/>
    </source>
</evidence>
<organism evidence="1 2">
    <name type="scientific">Pelosinus propionicus DSM 13327</name>
    <dbReference type="NCBI Taxonomy" id="1123291"/>
    <lineage>
        <taxon>Bacteria</taxon>
        <taxon>Bacillati</taxon>
        <taxon>Bacillota</taxon>
        <taxon>Negativicutes</taxon>
        <taxon>Selenomonadales</taxon>
        <taxon>Sporomusaceae</taxon>
        <taxon>Pelosinus</taxon>
    </lineage>
</organism>
<name>A0A1I4IPZ0_9FIRM</name>